<keyword evidence="3" id="KW-1185">Reference proteome</keyword>
<dbReference type="RefSeq" id="WP_283732104.1">
    <property type="nucleotide sequence ID" value="NZ_CP125968.1"/>
</dbReference>
<dbReference type="Proteomes" id="UP001271648">
    <property type="component" value="Unassembled WGS sequence"/>
</dbReference>
<name>A0AAW9A8A3_9BACL</name>
<dbReference type="Pfam" id="PF00563">
    <property type="entry name" value="EAL"/>
    <property type="match status" value="1"/>
</dbReference>
<evidence type="ECO:0000313" key="2">
    <source>
        <dbReference type="EMBL" id="MDW0117230.1"/>
    </source>
</evidence>
<reference evidence="2 3" key="1">
    <citation type="submission" date="2023-06" db="EMBL/GenBank/DDBJ databases">
        <title>Sporosarcina sp. nov., isolated from Korean traditional fermented seafood 'Jeotgal'.</title>
        <authorList>
            <person name="Yang A.I."/>
            <person name="Shin N.-R."/>
        </authorList>
    </citation>
    <scope>NUCLEOTIDE SEQUENCE [LARGE SCALE GENOMIC DNA]</scope>
    <source>
        <strain evidence="2 3">KCTC43456</strain>
    </source>
</reference>
<dbReference type="Gene3D" id="3.20.20.450">
    <property type="entry name" value="EAL domain"/>
    <property type="match status" value="1"/>
</dbReference>
<dbReference type="InterPro" id="IPR035919">
    <property type="entry name" value="EAL_sf"/>
</dbReference>
<comment type="caution">
    <text evidence="2">The sequence shown here is derived from an EMBL/GenBank/DDBJ whole genome shotgun (WGS) entry which is preliminary data.</text>
</comment>
<sequence length="281" mass="31939">MKDNISEKTHWHLVDTTKRKTKLYTDLPKAIEREELRLHYQPKVDLVTNKVIGVEALVRWEHPKLGLIYPNDIIPIAEELGEITSIGNWVIRTACQQNKKWQENGYTPIIMSVNLSMQQFTSDELVSTVKGVLNDTLLSAHYLELEITESMTANVPATISTLKRLKSLGLKISVDDFGTGYSNLAHLKNFPVDVLKIDQSFIKDLIQNPIDQAIVKTIIHLASDLNLEVVAEGIETSEHYQFLKEHKCLIGQGYLFSKPVDSHTFIEKVHYIESGKYRSLG</sequence>
<proteinExistence type="predicted"/>
<organism evidence="2 3">
    <name type="scientific">Sporosarcina thermotolerans</name>
    <dbReference type="NCBI Taxonomy" id="633404"/>
    <lineage>
        <taxon>Bacteria</taxon>
        <taxon>Bacillati</taxon>
        <taxon>Bacillota</taxon>
        <taxon>Bacilli</taxon>
        <taxon>Bacillales</taxon>
        <taxon>Caryophanaceae</taxon>
        <taxon>Sporosarcina</taxon>
    </lineage>
</organism>
<dbReference type="PROSITE" id="PS50883">
    <property type="entry name" value="EAL"/>
    <property type="match status" value="1"/>
</dbReference>
<accession>A0AAW9A8A3</accession>
<dbReference type="EMBL" id="JAUBDJ010000005">
    <property type="protein sequence ID" value="MDW0117230.1"/>
    <property type="molecule type" value="Genomic_DNA"/>
</dbReference>
<dbReference type="InterPro" id="IPR001633">
    <property type="entry name" value="EAL_dom"/>
</dbReference>
<dbReference type="PANTHER" id="PTHR33121:SF70">
    <property type="entry name" value="SIGNALING PROTEIN YKOW"/>
    <property type="match status" value="1"/>
</dbReference>
<dbReference type="SMART" id="SM00052">
    <property type="entry name" value="EAL"/>
    <property type="match status" value="1"/>
</dbReference>
<feature type="domain" description="EAL" evidence="1">
    <location>
        <begin position="20"/>
        <end position="273"/>
    </location>
</feature>
<dbReference type="AlphaFoldDB" id="A0AAW9A8A3"/>
<dbReference type="GO" id="GO:0071111">
    <property type="term" value="F:cyclic-guanylate-specific phosphodiesterase activity"/>
    <property type="evidence" value="ECO:0007669"/>
    <property type="project" value="InterPro"/>
</dbReference>
<protein>
    <submittedName>
        <fullName evidence="2">EAL domain-containing protein</fullName>
    </submittedName>
</protein>
<evidence type="ECO:0000259" key="1">
    <source>
        <dbReference type="PROSITE" id="PS50883"/>
    </source>
</evidence>
<evidence type="ECO:0000313" key="3">
    <source>
        <dbReference type="Proteomes" id="UP001271648"/>
    </source>
</evidence>
<gene>
    <name evidence="2" type="ORF">QTL97_09805</name>
</gene>
<dbReference type="CDD" id="cd01948">
    <property type="entry name" value="EAL"/>
    <property type="match status" value="1"/>
</dbReference>
<dbReference type="InterPro" id="IPR050706">
    <property type="entry name" value="Cyclic-di-GMP_PDE-like"/>
</dbReference>
<dbReference type="PANTHER" id="PTHR33121">
    <property type="entry name" value="CYCLIC DI-GMP PHOSPHODIESTERASE PDEF"/>
    <property type="match status" value="1"/>
</dbReference>
<dbReference type="SUPFAM" id="SSF141868">
    <property type="entry name" value="EAL domain-like"/>
    <property type="match status" value="1"/>
</dbReference>